<dbReference type="GO" id="GO:0008408">
    <property type="term" value="F:3'-5' exonuclease activity"/>
    <property type="evidence" value="ECO:0007669"/>
    <property type="project" value="InterPro"/>
</dbReference>
<dbReference type="InterPro" id="IPR040982">
    <property type="entry name" value="DNA_pol3_finger"/>
</dbReference>
<evidence type="ECO:0000259" key="9">
    <source>
        <dbReference type="SMART" id="SM00481"/>
    </source>
</evidence>
<comment type="catalytic activity">
    <reaction evidence="8">
        <text>DNA(n) + a 2'-deoxyribonucleoside 5'-triphosphate = DNA(n+1) + diphosphate</text>
        <dbReference type="Rhea" id="RHEA:22508"/>
        <dbReference type="Rhea" id="RHEA-COMP:17339"/>
        <dbReference type="Rhea" id="RHEA-COMP:17340"/>
        <dbReference type="ChEBI" id="CHEBI:33019"/>
        <dbReference type="ChEBI" id="CHEBI:61560"/>
        <dbReference type="ChEBI" id="CHEBI:173112"/>
        <dbReference type="EC" id="2.7.7.7"/>
    </reaction>
</comment>
<dbReference type="EMBL" id="JACHFQ010000001">
    <property type="protein sequence ID" value="MBB5224783.1"/>
    <property type="molecule type" value="Genomic_DNA"/>
</dbReference>
<dbReference type="GO" id="GO:0003887">
    <property type="term" value="F:DNA-directed DNA polymerase activity"/>
    <property type="evidence" value="ECO:0007669"/>
    <property type="project" value="UniProtKB-KW"/>
</dbReference>
<dbReference type="Pfam" id="PF02811">
    <property type="entry name" value="PHP"/>
    <property type="match status" value="1"/>
</dbReference>
<evidence type="ECO:0000256" key="4">
    <source>
        <dbReference type="ARBA" id="ARBA00022679"/>
    </source>
</evidence>
<dbReference type="Pfam" id="PF07733">
    <property type="entry name" value="DNA_pol3_alpha"/>
    <property type="match status" value="1"/>
</dbReference>
<dbReference type="RefSeq" id="WP_184656413.1">
    <property type="nucleotide sequence ID" value="NZ_JACHFQ010000001.1"/>
</dbReference>
<evidence type="ECO:0000256" key="2">
    <source>
        <dbReference type="ARBA" id="ARBA00012417"/>
    </source>
</evidence>
<organism evidence="10 11">
    <name type="scientific">Treponema ruminis</name>
    <dbReference type="NCBI Taxonomy" id="744515"/>
    <lineage>
        <taxon>Bacteria</taxon>
        <taxon>Pseudomonadati</taxon>
        <taxon>Spirochaetota</taxon>
        <taxon>Spirochaetia</taxon>
        <taxon>Spirochaetales</taxon>
        <taxon>Treponemataceae</taxon>
        <taxon>Treponema</taxon>
    </lineage>
</organism>
<evidence type="ECO:0000256" key="7">
    <source>
        <dbReference type="ARBA" id="ARBA00022932"/>
    </source>
</evidence>
<dbReference type="InterPro" id="IPR041931">
    <property type="entry name" value="DNA_pol3_alpha_thumb_dom"/>
</dbReference>
<dbReference type="PANTHER" id="PTHR32294">
    <property type="entry name" value="DNA POLYMERASE III SUBUNIT ALPHA"/>
    <property type="match status" value="1"/>
</dbReference>
<evidence type="ECO:0000256" key="6">
    <source>
        <dbReference type="ARBA" id="ARBA00022705"/>
    </source>
</evidence>
<dbReference type="GO" id="GO:0003676">
    <property type="term" value="F:nucleic acid binding"/>
    <property type="evidence" value="ECO:0007669"/>
    <property type="project" value="InterPro"/>
</dbReference>
<dbReference type="SMART" id="SM00481">
    <property type="entry name" value="POLIIIAc"/>
    <property type="match status" value="1"/>
</dbReference>
<dbReference type="PANTHER" id="PTHR32294:SF0">
    <property type="entry name" value="DNA POLYMERASE III SUBUNIT ALPHA"/>
    <property type="match status" value="1"/>
</dbReference>
<dbReference type="Pfam" id="PF14579">
    <property type="entry name" value="HHH_6"/>
    <property type="match status" value="1"/>
</dbReference>
<evidence type="ECO:0000313" key="10">
    <source>
        <dbReference type="EMBL" id="MBB5224783.1"/>
    </source>
</evidence>
<dbReference type="Gene3D" id="3.20.20.140">
    <property type="entry name" value="Metal-dependent hydrolases"/>
    <property type="match status" value="1"/>
</dbReference>
<dbReference type="Gene3D" id="1.10.150.870">
    <property type="match status" value="1"/>
</dbReference>
<dbReference type="CDD" id="cd04485">
    <property type="entry name" value="DnaE_OBF"/>
    <property type="match status" value="1"/>
</dbReference>
<dbReference type="GO" id="GO:0005737">
    <property type="term" value="C:cytoplasm"/>
    <property type="evidence" value="ECO:0007669"/>
    <property type="project" value="UniProtKB-SubCell"/>
</dbReference>
<keyword evidence="7" id="KW-0239">DNA-directed DNA polymerase</keyword>
<dbReference type="InterPro" id="IPR029460">
    <property type="entry name" value="DNAPol_HHH"/>
</dbReference>
<dbReference type="Proteomes" id="UP000518887">
    <property type="component" value="Unassembled WGS sequence"/>
</dbReference>
<dbReference type="Pfam" id="PF01336">
    <property type="entry name" value="tRNA_anti-codon"/>
    <property type="match status" value="1"/>
</dbReference>
<evidence type="ECO:0000256" key="5">
    <source>
        <dbReference type="ARBA" id="ARBA00022695"/>
    </source>
</evidence>
<comment type="caution">
    <text evidence="10">The sequence shown here is derived from an EMBL/GenBank/DDBJ whole genome shotgun (WGS) entry which is preliminary data.</text>
</comment>
<keyword evidence="5 10" id="KW-0548">Nucleotidyltransferase</keyword>
<keyword evidence="6" id="KW-0235">DNA replication</keyword>
<sequence>MADYHVFDPAPEGTPVANFVHLHVHSDYSLLDSCAKLDDLVAKAKRLNMPALALTDHGNMFGALNFEHLCHVNGINPIVGEEFYVAYGSHLEKNSVPYSHKGEDGDRQARYFHLILLCENETGYKNLSWLSSIAYTEGTWYKPRIDFELLEKYHEGLICCSACIAGELPQLLLANKDEEAKELALKYKNLFGPDHYYIELQDHGLEDQKIVNKKLIELAHELDIPLVVTNDIHYIEKEDWEAQDCLRCIGFKKNMNEPHQTMGGEKHEWYFKTEEEMRLLFPDCPEAYDNTIKIANMCNLTIHQYKTMELKGTLPRFALPEEFQTHGEDYAKNQDDYMRHLVEKGLRMRYKEITPQIRQRCEYEMAIILKMGFSGYFLIVWEFINWSKSTYDNVNNRPKPYMPIGPGRGSGAGSLVAYCLTITDIDPFRYKLIFERFLNPERVSMPDFDVDMDFDYRQDIIQHTRDLYGDKKVGHIVTFGTLKPKNVIADVGRTLGIPLSEVNMLKSKVSENLKAKLKNCFEPPTEKFQDGGQLAEFRHDPRYEKLFDLAIKLEGCKRNTGLHASGMVIGLTELPNWAPVFMDSRTGKVGVQYTMDIIEPCGLVKFDYLGLKTLSLIRYAENIINKHKKPGEPDFICAKVSETDPKTFELFKRGDSAAVFQFESPGMQKILRQFQPEKLEDLVALNALYRPGPMDCIPDYIDGKWKPETIHYPDPCLEPILKETYGVMVYQEQIMQVSQKIAGFSLGGADMLRRAMGKKKPEVMMGKKKEFVEGAVAQGFEAKHAEDIFEIMIPFAGYGFNKSHAAAYSVLAYRTGWLKANKPAEFMAANLTNEITSTDGLPAYIAEARRIGVPVDPPDVNRSDSIFDVVDGHIVFGFKGIKGMGDRAARAIVYEREQNGPYKDFMDFLIRVIKVKEIPGEEKSEEEGKSMRQTAINKKAVEVLIKCGGFDNLDQNRPTLISNLDRAYAYAEKIAFGADDGQLSLFGDTDEKEYADFVFEKVEDCSRLEKLNMEKDLIGCYVSGHPLDDYKKAYEKATVNSLTINRVAKDDKAEKEAMAASGRNPWQMRNAGRVQSAVGMLMELRQINTKKGDQMAFAKLQDYNGSFDLTFFPKTWASLKDKIENDKIYAFKGKIDSSRETPSMLVDSIEDPNVLQEKAIEEIHIQVDGNFADERQIFGLKEYLFGANGTCSVYFHIDTPSDNYIVKASNQLQAPATKEFLEDLKGIPLVKDVWCV</sequence>
<protein>
    <recommendedName>
        <fullName evidence="3">DNA polymerase III subunit alpha</fullName>
        <ecNumber evidence="2">2.7.7.7</ecNumber>
    </recommendedName>
</protein>
<evidence type="ECO:0000256" key="1">
    <source>
        <dbReference type="ARBA" id="ARBA00004496"/>
    </source>
</evidence>
<dbReference type="Pfam" id="PF17657">
    <property type="entry name" value="DNA_pol3_finger"/>
    <property type="match status" value="1"/>
</dbReference>
<dbReference type="Gene3D" id="1.10.10.1600">
    <property type="entry name" value="Bacterial DNA polymerase III alpha subunit, thumb domain"/>
    <property type="match status" value="1"/>
</dbReference>
<dbReference type="InterPro" id="IPR004013">
    <property type="entry name" value="PHP_dom"/>
</dbReference>
<accession>A0A7W8G6J2</accession>
<dbReference type="NCBIfam" id="TIGR00594">
    <property type="entry name" value="polc"/>
    <property type="match status" value="1"/>
</dbReference>
<evidence type="ECO:0000256" key="3">
    <source>
        <dbReference type="ARBA" id="ARBA00019114"/>
    </source>
</evidence>
<dbReference type="GO" id="GO:0006260">
    <property type="term" value="P:DNA replication"/>
    <property type="evidence" value="ECO:0007669"/>
    <property type="project" value="UniProtKB-KW"/>
</dbReference>
<dbReference type="InterPro" id="IPR004365">
    <property type="entry name" value="NA-bd_OB_tRNA"/>
</dbReference>
<evidence type="ECO:0000313" key="11">
    <source>
        <dbReference type="Proteomes" id="UP000518887"/>
    </source>
</evidence>
<dbReference type="InterPro" id="IPR016195">
    <property type="entry name" value="Pol/histidinol_Pase-like"/>
</dbReference>
<keyword evidence="4 10" id="KW-0808">Transferase</keyword>
<dbReference type="EC" id="2.7.7.7" evidence="2"/>
<dbReference type="AlphaFoldDB" id="A0A7W8G6J2"/>
<dbReference type="CDD" id="cd12113">
    <property type="entry name" value="PHP_PolIIIA_DnaE3"/>
    <property type="match status" value="1"/>
</dbReference>
<evidence type="ECO:0000256" key="8">
    <source>
        <dbReference type="ARBA" id="ARBA00049244"/>
    </source>
</evidence>
<comment type="subcellular location">
    <subcellularLocation>
        <location evidence="1">Cytoplasm</location>
    </subcellularLocation>
</comment>
<dbReference type="NCBIfam" id="NF004226">
    <property type="entry name" value="PRK05673.1"/>
    <property type="match status" value="1"/>
</dbReference>
<dbReference type="InterPro" id="IPR004805">
    <property type="entry name" value="DnaE2/DnaE/PolC"/>
</dbReference>
<dbReference type="SUPFAM" id="SSF89550">
    <property type="entry name" value="PHP domain-like"/>
    <property type="match status" value="1"/>
</dbReference>
<proteinExistence type="predicted"/>
<keyword evidence="11" id="KW-1185">Reference proteome</keyword>
<gene>
    <name evidence="10" type="ORF">HNP76_000123</name>
</gene>
<dbReference type="InterPro" id="IPR011708">
    <property type="entry name" value="DNA_pol3_alpha_NTPase_dom"/>
</dbReference>
<dbReference type="InterPro" id="IPR003141">
    <property type="entry name" value="Pol/His_phosphatase_N"/>
</dbReference>
<feature type="domain" description="Polymerase/histidinol phosphatase N-terminal" evidence="9">
    <location>
        <begin position="20"/>
        <end position="87"/>
    </location>
</feature>
<name>A0A7W8G6J2_9SPIR</name>
<reference evidence="10 11" key="1">
    <citation type="submission" date="2020-08" db="EMBL/GenBank/DDBJ databases">
        <title>Genomic Encyclopedia of Type Strains, Phase IV (KMG-IV): sequencing the most valuable type-strain genomes for metagenomic binning, comparative biology and taxonomic classification.</title>
        <authorList>
            <person name="Goeker M."/>
        </authorList>
    </citation>
    <scope>NUCLEOTIDE SEQUENCE [LARGE SCALE GENOMIC DNA]</scope>
    <source>
        <strain evidence="10 11">DSM 103462</strain>
    </source>
</reference>